<dbReference type="InterPro" id="IPR040574">
    <property type="entry name" value="V_ATPase_I_N"/>
</dbReference>
<keyword evidence="3" id="KW-0813">Transport</keyword>
<gene>
    <name evidence="10" type="ORF">EHF33_07985</name>
</gene>
<dbReference type="GO" id="GO:0016471">
    <property type="term" value="C:vacuolar proton-transporting V-type ATPase complex"/>
    <property type="evidence" value="ECO:0007669"/>
    <property type="project" value="TreeGrafter"/>
</dbReference>
<dbReference type="Proteomes" id="UP000276417">
    <property type="component" value="Chromosome 1"/>
</dbReference>
<comment type="subcellular location">
    <subcellularLocation>
        <location evidence="1">Membrane</location>
        <topology evidence="1">Multi-pass membrane protein</topology>
    </subcellularLocation>
</comment>
<dbReference type="InterPro" id="IPR002490">
    <property type="entry name" value="V-ATPase_116kDa_su"/>
</dbReference>
<feature type="transmembrane region" description="Helical" evidence="8">
    <location>
        <begin position="583"/>
        <end position="602"/>
    </location>
</feature>
<proteinExistence type="inferred from homology"/>
<keyword evidence="5 8" id="KW-1133">Transmembrane helix</keyword>
<name>A0A3G8YEV6_9DEIO</name>
<evidence type="ECO:0000256" key="7">
    <source>
        <dbReference type="ARBA" id="ARBA00023136"/>
    </source>
</evidence>
<comment type="similarity">
    <text evidence="2">Belongs to the V-ATPase 116 kDa subunit family.</text>
</comment>
<dbReference type="PANTHER" id="PTHR11629:SF63">
    <property type="entry name" value="V-TYPE PROTON ATPASE SUBUNIT A"/>
    <property type="match status" value="1"/>
</dbReference>
<accession>A0A3G8YEV6</accession>
<dbReference type="OrthoDB" id="9803814at2"/>
<evidence type="ECO:0000256" key="8">
    <source>
        <dbReference type="SAM" id="Phobius"/>
    </source>
</evidence>
<feature type="transmembrane region" description="Helical" evidence="8">
    <location>
        <begin position="549"/>
        <end position="571"/>
    </location>
</feature>
<dbReference type="Gene3D" id="3.30.70.2750">
    <property type="match status" value="1"/>
</dbReference>
<evidence type="ECO:0000256" key="5">
    <source>
        <dbReference type="ARBA" id="ARBA00022989"/>
    </source>
</evidence>
<keyword evidence="6" id="KW-0406">Ion transport</keyword>
<protein>
    <submittedName>
        <fullName evidence="10">V-type ATP synthase subunit I</fullName>
    </submittedName>
</protein>
<feature type="transmembrane region" description="Helical" evidence="8">
    <location>
        <begin position="354"/>
        <end position="382"/>
    </location>
</feature>
<sequence length="684" mass="74169">MINNMQQVVIATRKQGSRDVIEALQNAGALHLVPVKAEGVLTAGPLTGEDAEFRRESERLLARAETTLTELGASRRVAAAVPAESEWPALLEEVAGPAAELAKRRQALDADMDVARTYGSAVKALSELSGGLDQSRRVSLVPFIYQKPEDLSALQAALQGSLDGRFEVATRPLSNADHVGAVATLSIDRDAARAALGKARLGELRLPGRFDGQPISQVSADLSRIEREGAPQRDALERERTGLANKFGPTLFAIRDALSDQVAIHDVEGMSARGKYSLVMQGFVPEDRISGLKSALDRFGDAVSYELHPVDSHHTAHVPVELKNTSYSKNFELILGMLPLPRYGNFDPTGIISFFFPLFFGFIIGDIGYGLLFFIVGTWFALKAKKGEGVNLAAMNSYLSPDVMGKLGVIIRTMSTWAIFWGFLTGEFFGNLAEHLHIFYVNHAWIQSIWGITVPGEQESGLLPIVFPRLASYFTNTALITTLIVGIGMVLWSWLIRVQLASRHGDKTHLWEAIGMLGGLVGLISLGFLSQGGNQLVNAAIYKDFSNPLLIAMYIGFAVFVLGMVMSKVFLMIIEILSQGGNIISFARLFAVGVAGAILANLATDLGWGMYERIGVLGIIIGVILALLVHAFALAITIIGHVLQPIRLHFVEFLTPTGYHNESGVPYSPLRRLSPPTGTAISKQ</sequence>
<dbReference type="GO" id="GO:0033179">
    <property type="term" value="C:proton-transporting V-type ATPase, V0 domain"/>
    <property type="evidence" value="ECO:0007669"/>
    <property type="project" value="InterPro"/>
</dbReference>
<feature type="transmembrane region" description="Helical" evidence="8">
    <location>
        <begin position="403"/>
        <end position="424"/>
    </location>
</feature>
<dbReference type="EMBL" id="CP034183">
    <property type="protein sequence ID" value="AZI42697.1"/>
    <property type="molecule type" value="Genomic_DNA"/>
</dbReference>
<feature type="domain" description="V-type ATP synthase subunit I N-terminal" evidence="9">
    <location>
        <begin position="116"/>
        <end position="206"/>
    </location>
</feature>
<dbReference type="RefSeq" id="WP_124869796.1">
    <property type="nucleotide sequence ID" value="NZ_CP034183.1"/>
</dbReference>
<evidence type="ECO:0000256" key="1">
    <source>
        <dbReference type="ARBA" id="ARBA00004141"/>
    </source>
</evidence>
<feature type="transmembrane region" description="Helical" evidence="8">
    <location>
        <begin position="508"/>
        <end position="529"/>
    </location>
</feature>
<reference evidence="10 11" key="1">
    <citation type="submission" date="2018-11" db="EMBL/GenBank/DDBJ databases">
        <title>Deinococcus shelandsis sp. nov., isolated from South Shetland Islands soil of Antarctica.</title>
        <authorList>
            <person name="Tian J."/>
        </authorList>
    </citation>
    <scope>NUCLEOTIDE SEQUENCE [LARGE SCALE GENOMIC DNA]</scope>
    <source>
        <strain evidence="10 11">S14-83T</strain>
    </source>
</reference>
<dbReference type="GO" id="GO:0051117">
    <property type="term" value="F:ATPase binding"/>
    <property type="evidence" value="ECO:0007669"/>
    <property type="project" value="TreeGrafter"/>
</dbReference>
<dbReference type="Pfam" id="PF01496">
    <property type="entry name" value="V_ATPase_I"/>
    <property type="match status" value="1"/>
</dbReference>
<evidence type="ECO:0000256" key="2">
    <source>
        <dbReference type="ARBA" id="ARBA00009904"/>
    </source>
</evidence>
<dbReference type="KEGG" id="dph:EHF33_07985"/>
<organism evidence="10 11">
    <name type="scientific">Deinococcus psychrotolerans</name>
    <dbReference type="NCBI Taxonomy" id="2489213"/>
    <lineage>
        <taxon>Bacteria</taxon>
        <taxon>Thermotogati</taxon>
        <taxon>Deinococcota</taxon>
        <taxon>Deinococci</taxon>
        <taxon>Deinococcales</taxon>
        <taxon>Deinococcaceae</taxon>
        <taxon>Deinococcus</taxon>
    </lineage>
</organism>
<dbReference type="Gene3D" id="1.20.1460.20">
    <property type="match status" value="1"/>
</dbReference>
<evidence type="ECO:0000256" key="4">
    <source>
        <dbReference type="ARBA" id="ARBA00022692"/>
    </source>
</evidence>
<evidence type="ECO:0000256" key="3">
    <source>
        <dbReference type="ARBA" id="ARBA00022448"/>
    </source>
</evidence>
<dbReference type="AlphaFoldDB" id="A0A3G8YEV6"/>
<keyword evidence="7 8" id="KW-0472">Membrane</keyword>
<evidence type="ECO:0000313" key="11">
    <source>
        <dbReference type="Proteomes" id="UP000276417"/>
    </source>
</evidence>
<keyword evidence="4 8" id="KW-0812">Transmembrane</keyword>
<dbReference type="Pfam" id="PF18670">
    <property type="entry name" value="V_ATPase_I_N"/>
    <property type="match status" value="1"/>
</dbReference>
<dbReference type="GO" id="GO:0046961">
    <property type="term" value="F:proton-transporting ATPase activity, rotational mechanism"/>
    <property type="evidence" value="ECO:0007669"/>
    <property type="project" value="InterPro"/>
</dbReference>
<dbReference type="GO" id="GO:0007035">
    <property type="term" value="P:vacuolar acidification"/>
    <property type="evidence" value="ECO:0007669"/>
    <property type="project" value="TreeGrafter"/>
</dbReference>
<feature type="transmembrane region" description="Helical" evidence="8">
    <location>
        <begin position="473"/>
        <end position="496"/>
    </location>
</feature>
<evidence type="ECO:0000259" key="9">
    <source>
        <dbReference type="Pfam" id="PF18670"/>
    </source>
</evidence>
<dbReference type="Gene3D" id="3.30.70.2170">
    <property type="match status" value="1"/>
</dbReference>
<keyword evidence="11" id="KW-1185">Reference proteome</keyword>
<feature type="transmembrane region" description="Helical" evidence="8">
    <location>
        <begin position="614"/>
        <end position="639"/>
    </location>
</feature>
<dbReference type="PANTHER" id="PTHR11629">
    <property type="entry name" value="VACUOLAR PROTON ATPASES"/>
    <property type="match status" value="1"/>
</dbReference>
<evidence type="ECO:0000313" key="10">
    <source>
        <dbReference type="EMBL" id="AZI42697.1"/>
    </source>
</evidence>
<evidence type="ECO:0000256" key="6">
    <source>
        <dbReference type="ARBA" id="ARBA00023065"/>
    </source>
</evidence>